<gene>
    <name evidence="2" type="ORF">GCM10011492_32330</name>
</gene>
<dbReference type="PANTHER" id="PTHR30503">
    <property type="entry name" value="INNER MEMBRANE PROTEIN YEDI"/>
    <property type="match status" value="1"/>
</dbReference>
<sequence length="318" mass="33123">MAGGLVALLDDVAALAKLAAASLDDVGAATGKASAKAVGVVVDDTAVTPRYVEGLSAQRELPIIKKIAIGSLRNKLLIILPVALILSQFAEWALTPILMLGGAYLSFEGAEKIWEALSGHHEESDDGPKDEKKVVAGAIRTDLILSAEIMVISLNEVDHEPFLLRAAILIVVAVVITALVYGVVALIVKMDDIGLALADGATGARERFGRGLVTGMPKVMAVLSTVGIVAMLWVGGHILLGGFDELGWHAPYSAVHHLEHAVHEATGALGSTLGWVVNTFFSAVLGAIVGGILVAVMHVIPKRKVRQSPADTPASPSQ</sequence>
<dbReference type="EMBL" id="BMHI01000005">
    <property type="protein sequence ID" value="GGB39079.1"/>
    <property type="molecule type" value="Genomic_DNA"/>
</dbReference>
<keyword evidence="1" id="KW-0812">Transmembrane</keyword>
<dbReference type="PIRSF" id="PIRSF016660">
    <property type="entry name" value="YedI"/>
    <property type="match status" value="1"/>
</dbReference>
<dbReference type="Pfam" id="PF05661">
    <property type="entry name" value="DUF808"/>
    <property type="match status" value="1"/>
</dbReference>
<feature type="transmembrane region" description="Helical" evidence="1">
    <location>
        <begin position="280"/>
        <end position="300"/>
    </location>
</feature>
<feature type="transmembrane region" description="Helical" evidence="1">
    <location>
        <begin position="162"/>
        <end position="188"/>
    </location>
</feature>
<feature type="transmembrane region" description="Helical" evidence="1">
    <location>
        <begin position="219"/>
        <end position="240"/>
    </location>
</feature>
<dbReference type="RefSeq" id="WP_188838072.1">
    <property type="nucleotide sequence ID" value="NZ_BMHI01000005.1"/>
</dbReference>
<evidence type="ECO:0000313" key="2">
    <source>
        <dbReference type="EMBL" id="GGB39079.1"/>
    </source>
</evidence>
<proteinExistence type="predicted"/>
<dbReference type="GO" id="GO:0005886">
    <property type="term" value="C:plasma membrane"/>
    <property type="evidence" value="ECO:0007669"/>
    <property type="project" value="TreeGrafter"/>
</dbReference>
<accession>A0A916WY77</accession>
<reference evidence="2" key="2">
    <citation type="submission" date="2020-09" db="EMBL/GenBank/DDBJ databases">
        <authorList>
            <person name="Sun Q."/>
            <person name="Zhou Y."/>
        </authorList>
    </citation>
    <scope>NUCLEOTIDE SEQUENCE</scope>
    <source>
        <strain evidence="2">CGMCC 1.15085</strain>
    </source>
</reference>
<keyword evidence="1" id="KW-0472">Membrane</keyword>
<evidence type="ECO:0000313" key="3">
    <source>
        <dbReference type="Proteomes" id="UP000636793"/>
    </source>
</evidence>
<dbReference type="AlphaFoldDB" id="A0A916WY77"/>
<dbReference type="Proteomes" id="UP000636793">
    <property type="component" value="Unassembled WGS sequence"/>
</dbReference>
<reference evidence="2" key="1">
    <citation type="journal article" date="2014" name="Int. J. Syst. Evol. Microbiol.">
        <title>Complete genome sequence of Corynebacterium casei LMG S-19264T (=DSM 44701T), isolated from a smear-ripened cheese.</title>
        <authorList>
            <consortium name="US DOE Joint Genome Institute (JGI-PGF)"/>
            <person name="Walter F."/>
            <person name="Albersmeier A."/>
            <person name="Kalinowski J."/>
            <person name="Ruckert C."/>
        </authorList>
    </citation>
    <scope>NUCLEOTIDE SEQUENCE</scope>
    <source>
        <strain evidence="2">CGMCC 1.15085</strain>
    </source>
</reference>
<dbReference type="InterPro" id="IPR008526">
    <property type="entry name" value="YedI"/>
</dbReference>
<feature type="transmembrane region" description="Helical" evidence="1">
    <location>
        <begin position="76"/>
        <end position="99"/>
    </location>
</feature>
<organism evidence="2 3">
    <name type="scientific">Flexivirga endophytica</name>
    <dbReference type="NCBI Taxonomy" id="1849103"/>
    <lineage>
        <taxon>Bacteria</taxon>
        <taxon>Bacillati</taxon>
        <taxon>Actinomycetota</taxon>
        <taxon>Actinomycetes</taxon>
        <taxon>Micrococcales</taxon>
        <taxon>Dermacoccaceae</taxon>
        <taxon>Flexivirga</taxon>
    </lineage>
</organism>
<keyword evidence="3" id="KW-1185">Reference proteome</keyword>
<dbReference type="PANTHER" id="PTHR30503:SF3">
    <property type="entry name" value="INNER MEMBRANE PROTEIN YEDI"/>
    <property type="match status" value="1"/>
</dbReference>
<protein>
    <submittedName>
        <fullName evidence="2">ABC transporter</fullName>
    </submittedName>
</protein>
<evidence type="ECO:0000256" key="1">
    <source>
        <dbReference type="SAM" id="Phobius"/>
    </source>
</evidence>
<keyword evidence="1" id="KW-1133">Transmembrane helix</keyword>
<comment type="caution">
    <text evidence="2">The sequence shown here is derived from an EMBL/GenBank/DDBJ whole genome shotgun (WGS) entry which is preliminary data.</text>
</comment>
<name>A0A916WY77_9MICO</name>